<keyword evidence="1" id="KW-1133">Transmembrane helix</keyword>
<evidence type="ECO:0000313" key="4">
    <source>
        <dbReference type="Proteomes" id="UP000663860"/>
    </source>
</evidence>
<keyword evidence="1" id="KW-0472">Membrane</keyword>
<evidence type="ECO:0000256" key="1">
    <source>
        <dbReference type="SAM" id="Phobius"/>
    </source>
</evidence>
<protein>
    <submittedName>
        <fullName evidence="2">Uncharacterized protein</fullName>
    </submittedName>
</protein>
<dbReference type="EMBL" id="CAJOBB010002711">
    <property type="protein sequence ID" value="CAF3992662.1"/>
    <property type="molecule type" value="Genomic_DNA"/>
</dbReference>
<gene>
    <name evidence="2" type="ORF">IZO911_LOCUS16691</name>
    <name evidence="3" type="ORF">KXQ929_LOCUS27998</name>
</gene>
<reference evidence="2" key="1">
    <citation type="submission" date="2021-02" db="EMBL/GenBank/DDBJ databases">
        <authorList>
            <person name="Nowell W R."/>
        </authorList>
    </citation>
    <scope>NUCLEOTIDE SEQUENCE</scope>
</reference>
<organism evidence="2 4">
    <name type="scientific">Adineta steineri</name>
    <dbReference type="NCBI Taxonomy" id="433720"/>
    <lineage>
        <taxon>Eukaryota</taxon>
        <taxon>Metazoa</taxon>
        <taxon>Spiralia</taxon>
        <taxon>Gnathifera</taxon>
        <taxon>Rotifera</taxon>
        <taxon>Eurotatoria</taxon>
        <taxon>Bdelloidea</taxon>
        <taxon>Adinetida</taxon>
        <taxon>Adinetidae</taxon>
        <taxon>Adineta</taxon>
    </lineage>
</organism>
<dbReference type="EMBL" id="CAJNOE010000151">
    <property type="protein sequence ID" value="CAF0983291.1"/>
    <property type="molecule type" value="Genomic_DNA"/>
</dbReference>
<dbReference type="Proteomes" id="UP000663868">
    <property type="component" value="Unassembled WGS sequence"/>
</dbReference>
<name>A0A814FPI8_9BILA</name>
<feature type="transmembrane region" description="Helical" evidence="1">
    <location>
        <begin position="142"/>
        <end position="160"/>
    </location>
</feature>
<accession>A0A814FPI8</accession>
<dbReference type="AlphaFoldDB" id="A0A814FPI8"/>
<proteinExistence type="predicted"/>
<comment type="caution">
    <text evidence="2">The sequence shown here is derived from an EMBL/GenBank/DDBJ whole genome shotgun (WGS) entry which is preliminary data.</text>
</comment>
<dbReference type="Proteomes" id="UP000663860">
    <property type="component" value="Unassembled WGS sequence"/>
</dbReference>
<evidence type="ECO:0000313" key="2">
    <source>
        <dbReference type="EMBL" id="CAF0983291.1"/>
    </source>
</evidence>
<evidence type="ECO:0000313" key="3">
    <source>
        <dbReference type="EMBL" id="CAF3992662.1"/>
    </source>
</evidence>
<sequence>MSSYSIIIIIYCFMYSVISLSNNQTKITNSLNINLDYGENDTIILWYNLTTNYSYFITFREFGDEQLKFGLFLSTNNKSEEHSIEIFHQNFTLNIRHLFIICFHFILQVNNLDIQCKDIRLFKKDEIDPDLPEVFLPSYNPLFVPMMYALSVIMLLPVIIQNHRRKKALTLQRRTTLRRLSIQIAQDDQNPQQNIVKQMLSRIAENGDLTYENIPMEMKLVSDSSTKLTLDDMNDNNVTFTLENLQPFAYDYDDNDTNEQLDVNADDCIAHLLDNTPWNTPNSDQPLTPSLSRHPLIRDSATAIKEQHVPTTIPFHDDDDDDLKPILITNKHPRRSLYKKNQVFFETDV</sequence>
<keyword evidence="1" id="KW-0812">Transmembrane</keyword>